<accession>A0AC60Q641</accession>
<sequence>MSAKGTGTGEEVDDNTGRTRWLDEKTFNQQETKRYTFLGGASLPDEVRATLDRVRKFAFEPQLPPTEKLFLVRGLAERALPQDRERCIADGVDALCRTAGQRPKTLKMWAIVDHLKCANLKLLTSDKEGRFVVLPRELYTKKAKKAVDKNFKLVKPGSLNKVKDISFPPFFASLSQGGEAEKTRGQPLHSAVKDPCGNRRHRWSQQAARLEGLRLRQLAQATATARLGSATVTPPSARGPKMVAPDALQTRSLGVSVL</sequence>
<name>A0AC60Q641_IXOPE</name>
<proteinExistence type="predicted"/>
<gene>
    <name evidence="1" type="ORF">HPB47_024623</name>
</gene>
<comment type="caution">
    <text evidence="1">The sequence shown here is derived from an EMBL/GenBank/DDBJ whole genome shotgun (WGS) entry which is preliminary data.</text>
</comment>
<reference evidence="1 2" key="1">
    <citation type="journal article" date="2020" name="Cell">
        <title>Large-Scale Comparative Analyses of Tick Genomes Elucidate Their Genetic Diversity and Vector Capacities.</title>
        <authorList>
            <consortium name="Tick Genome and Microbiome Consortium (TIGMIC)"/>
            <person name="Jia N."/>
            <person name="Wang J."/>
            <person name="Shi W."/>
            <person name="Du L."/>
            <person name="Sun Y."/>
            <person name="Zhan W."/>
            <person name="Jiang J.F."/>
            <person name="Wang Q."/>
            <person name="Zhang B."/>
            <person name="Ji P."/>
            <person name="Bell-Sakyi L."/>
            <person name="Cui X.M."/>
            <person name="Yuan T.T."/>
            <person name="Jiang B.G."/>
            <person name="Yang W.F."/>
            <person name="Lam T.T."/>
            <person name="Chang Q.C."/>
            <person name="Ding S.J."/>
            <person name="Wang X.J."/>
            <person name="Zhu J.G."/>
            <person name="Ruan X.D."/>
            <person name="Zhao L."/>
            <person name="Wei J.T."/>
            <person name="Ye R.Z."/>
            <person name="Que T.C."/>
            <person name="Du C.H."/>
            <person name="Zhou Y.H."/>
            <person name="Cheng J.X."/>
            <person name="Dai P.F."/>
            <person name="Guo W.B."/>
            <person name="Han X.H."/>
            <person name="Huang E.J."/>
            <person name="Li L.F."/>
            <person name="Wei W."/>
            <person name="Gao Y.C."/>
            <person name="Liu J.Z."/>
            <person name="Shao H.Z."/>
            <person name="Wang X."/>
            <person name="Wang C.C."/>
            <person name="Yang T.C."/>
            <person name="Huo Q.B."/>
            <person name="Li W."/>
            <person name="Chen H.Y."/>
            <person name="Chen S.E."/>
            <person name="Zhou L.G."/>
            <person name="Ni X.B."/>
            <person name="Tian J.H."/>
            <person name="Sheng Y."/>
            <person name="Liu T."/>
            <person name="Pan Y.S."/>
            <person name="Xia L.Y."/>
            <person name="Li J."/>
            <person name="Zhao F."/>
            <person name="Cao W.C."/>
        </authorList>
    </citation>
    <scope>NUCLEOTIDE SEQUENCE [LARGE SCALE GENOMIC DNA]</scope>
    <source>
        <strain evidence="1">Iper-2018</strain>
    </source>
</reference>
<evidence type="ECO:0000313" key="1">
    <source>
        <dbReference type="EMBL" id="KAG0428390.1"/>
    </source>
</evidence>
<dbReference type="EMBL" id="JABSTQ010009530">
    <property type="protein sequence ID" value="KAG0428390.1"/>
    <property type="molecule type" value="Genomic_DNA"/>
</dbReference>
<protein>
    <submittedName>
        <fullName evidence="1">Uncharacterized protein</fullName>
    </submittedName>
</protein>
<dbReference type="Proteomes" id="UP000805193">
    <property type="component" value="Unassembled WGS sequence"/>
</dbReference>
<keyword evidence="2" id="KW-1185">Reference proteome</keyword>
<evidence type="ECO:0000313" key="2">
    <source>
        <dbReference type="Proteomes" id="UP000805193"/>
    </source>
</evidence>
<organism evidence="1 2">
    <name type="scientific">Ixodes persulcatus</name>
    <name type="common">Taiga tick</name>
    <dbReference type="NCBI Taxonomy" id="34615"/>
    <lineage>
        <taxon>Eukaryota</taxon>
        <taxon>Metazoa</taxon>
        <taxon>Ecdysozoa</taxon>
        <taxon>Arthropoda</taxon>
        <taxon>Chelicerata</taxon>
        <taxon>Arachnida</taxon>
        <taxon>Acari</taxon>
        <taxon>Parasitiformes</taxon>
        <taxon>Ixodida</taxon>
        <taxon>Ixodoidea</taxon>
        <taxon>Ixodidae</taxon>
        <taxon>Ixodinae</taxon>
        <taxon>Ixodes</taxon>
    </lineage>
</organism>